<accession>A0AC61SBJ0</accession>
<evidence type="ECO:0000313" key="2">
    <source>
        <dbReference type="Proteomes" id="UP000315423"/>
    </source>
</evidence>
<proteinExistence type="predicted"/>
<name>A0AC61SBJ0_9EURY</name>
<organism evidence="1 2">
    <name type="scientific">Candidatus Methanomarinus sp</name>
    <dbReference type="NCBI Taxonomy" id="3386244"/>
    <lineage>
        <taxon>Archaea</taxon>
        <taxon>Methanobacteriati</taxon>
        <taxon>Methanobacteriota</taxon>
        <taxon>Stenosarchaea group</taxon>
        <taxon>Methanomicrobia</taxon>
        <taxon>Methanosarcinales</taxon>
        <taxon>ANME-2 cluster</taxon>
        <taxon>Candidatus Methanocomedenaceae</taxon>
        <taxon>Candidatus Methanomarinus</taxon>
    </lineage>
</organism>
<dbReference type="Proteomes" id="UP000315423">
    <property type="component" value="Unassembled WGS sequence"/>
</dbReference>
<dbReference type="EMBL" id="QYBA01000087">
    <property type="protein sequence ID" value="TKY92020.1"/>
    <property type="molecule type" value="Genomic_DNA"/>
</dbReference>
<comment type="caution">
    <text evidence="1">The sequence shown here is derived from an EMBL/GenBank/DDBJ whole genome shotgun (WGS) entry which is preliminary data.</text>
</comment>
<reference evidence="1" key="1">
    <citation type="submission" date="2018-09" db="EMBL/GenBank/DDBJ databases">
        <title>A genomic encyclopedia of anaerobic methanotrophic archaea.</title>
        <authorList>
            <person name="Skennerton C.T."/>
            <person name="Chadwick G.L."/>
            <person name="Laso-Perez R."/>
            <person name="Leu A.O."/>
            <person name="Speth D.R."/>
            <person name="Yu H."/>
            <person name="Morgan-Lang C."/>
            <person name="Hatzenpichler R."/>
            <person name="Goudeau D."/>
            <person name="Malmstrom R."/>
            <person name="Woyke T."/>
            <person name="Hallam S."/>
            <person name="Tyson G.W."/>
            <person name="Wegener G."/>
            <person name="Boetius A."/>
            <person name="Orphan V.J."/>
        </authorList>
    </citation>
    <scope>NUCLEOTIDE SEQUENCE</scope>
    <source>
        <strain evidence="1">CONS3730D10UFb2</strain>
    </source>
</reference>
<gene>
    <name evidence="1" type="ORF">C5S46_02815</name>
</gene>
<sequence length="342" mass="38221">MIVDDITQQIREDVHLDSEINNENYPLPGEIMNATAVDLTAKIKANQTRYVDKGAYFDGGRYLSTSGKVISLVREWYVDEVLYQVDKQYGDAGGMIEEEIDNEFGGIGDAVREAQQISAKLLGGLMRFPLGVTMVAEHVMENGTHYDPDELAYWDENVTLMVDMEPDLLRHDVFYDPDQDEWIDAVRGMDGKYVADPKSNPSSKTFIPLALQNINAFADVSPLRNGGLQILPPTPSTAWIGTTNLWMIRVKGRFHELMIIDADNECHPNPMFGHEAQVYSRKTVRDIYDPATDSFIGDNMPMTFEFTTGTLIFVPAGIKGVGDKRGGRTNEKSIGAINEGWI</sequence>
<evidence type="ECO:0000313" key="1">
    <source>
        <dbReference type="EMBL" id="TKY92020.1"/>
    </source>
</evidence>
<protein>
    <submittedName>
        <fullName evidence="1">Uncharacterized protein</fullName>
    </submittedName>
</protein>